<dbReference type="VEuPathDB" id="FungiDB:FUN_012310"/>
<dbReference type="AlphaFoldDB" id="A0A2I1HEZ2"/>
<sequence>MQSNHTQIRSNVETFQDDRITPYSDETERITNNDSQDYNTVYQHIDESHLGVKSVNFSGSQDYNNVQDPVYQQSHSYMNDRISTEQIGNGNYQDYVRTQYADNIRMDDALNANDYNAITVEQASHGNYQDYHTVKAPTHQQSQLDNTADRQFFFFNDVYVYDVECEEIPFDIVVKTLNKSLIDKENMQINENEIIFFYANQYTNRSYKITCKIVSPFSIAKYLNKNIYGIEIQANVERELLKLTPEQKQNLEFHLFQYLDNYLII</sequence>
<proteinExistence type="predicted"/>
<dbReference type="EMBL" id="LLXI01002550">
    <property type="protein sequence ID" value="PKY57438.1"/>
    <property type="molecule type" value="Genomic_DNA"/>
</dbReference>
<dbReference type="VEuPathDB" id="FungiDB:RhiirA1_455025"/>
<name>A0A2I1HEZ2_9GLOM</name>
<evidence type="ECO:0000313" key="2">
    <source>
        <dbReference type="Proteomes" id="UP000234323"/>
    </source>
</evidence>
<gene>
    <name evidence="1" type="ORF">RhiirA4_509955</name>
</gene>
<dbReference type="VEuPathDB" id="FungiDB:RhiirFUN_014804"/>
<accession>A0A2I1HEZ2</accession>
<keyword evidence="2" id="KW-1185">Reference proteome</keyword>
<comment type="caution">
    <text evidence="1">The sequence shown here is derived from an EMBL/GenBank/DDBJ whole genome shotgun (WGS) entry which is preliminary data.</text>
</comment>
<organism evidence="1 2">
    <name type="scientific">Rhizophagus irregularis</name>
    <dbReference type="NCBI Taxonomy" id="588596"/>
    <lineage>
        <taxon>Eukaryota</taxon>
        <taxon>Fungi</taxon>
        <taxon>Fungi incertae sedis</taxon>
        <taxon>Mucoromycota</taxon>
        <taxon>Glomeromycotina</taxon>
        <taxon>Glomeromycetes</taxon>
        <taxon>Glomerales</taxon>
        <taxon>Glomeraceae</taxon>
        <taxon>Rhizophagus</taxon>
    </lineage>
</organism>
<evidence type="ECO:0000313" key="1">
    <source>
        <dbReference type="EMBL" id="PKY57438.1"/>
    </source>
</evidence>
<dbReference type="Proteomes" id="UP000234323">
    <property type="component" value="Unassembled WGS sequence"/>
</dbReference>
<reference evidence="1 2" key="1">
    <citation type="submission" date="2015-10" db="EMBL/GenBank/DDBJ databases">
        <title>Genome analyses suggest a sexual origin of heterokaryosis in a supposedly ancient asexual fungus.</title>
        <authorList>
            <person name="Ropars J."/>
            <person name="Sedzielewska K."/>
            <person name="Noel J."/>
            <person name="Charron P."/>
            <person name="Farinelli L."/>
            <person name="Marton T."/>
            <person name="Kruger M."/>
            <person name="Pelin A."/>
            <person name="Brachmann A."/>
            <person name="Corradi N."/>
        </authorList>
    </citation>
    <scope>NUCLEOTIDE SEQUENCE [LARGE SCALE GENOMIC DNA]</scope>
    <source>
        <strain evidence="1 2">A4</strain>
    </source>
</reference>
<protein>
    <submittedName>
        <fullName evidence="1">Uncharacterized protein</fullName>
    </submittedName>
</protein>